<evidence type="ECO:0000313" key="3">
    <source>
        <dbReference type="EMBL" id="SUM32155.1"/>
    </source>
</evidence>
<evidence type="ECO:0000313" key="4">
    <source>
        <dbReference type="Proteomes" id="UP000255277"/>
    </source>
</evidence>
<feature type="transmembrane region" description="Helical" evidence="1">
    <location>
        <begin position="86"/>
        <end position="103"/>
    </location>
</feature>
<evidence type="ECO:0000313" key="5">
    <source>
        <dbReference type="Proteomes" id="UP000321057"/>
    </source>
</evidence>
<keyword evidence="1" id="KW-0472">Membrane</keyword>
<accession>A0A380FE09</accession>
<feature type="transmembrane region" description="Helical" evidence="1">
    <location>
        <begin position="9"/>
        <end position="27"/>
    </location>
</feature>
<name>A0A380FE09_STAGA</name>
<dbReference type="AlphaFoldDB" id="A0A380FE09"/>
<evidence type="ECO:0000313" key="2">
    <source>
        <dbReference type="EMBL" id="GEQ04580.1"/>
    </source>
</evidence>
<dbReference type="EMBL" id="UHDK01000001">
    <property type="protein sequence ID" value="SUM32155.1"/>
    <property type="molecule type" value="Genomic_DNA"/>
</dbReference>
<evidence type="ECO:0000256" key="1">
    <source>
        <dbReference type="SAM" id="Phobius"/>
    </source>
</evidence>
<gene>
    <name evidence="3" type="ORF">NCTC12195_01595</name>
    <name evidence="2" type="ORF">SGA02_04080</name>
</gene>
<protein>
    <submittedName>
        <fullName evidence="3">Hypothetical phage membrane protein</fullName>
    </submittedName>
</protein>
<reference evidence="3 4" key="1">
    <citation type="submission" date="2018-06" db="EMBL/GenBank/DDBJ databases">
        <authorList>
            <consortium name="Pathogen Informatics"/>
            <person name="Doyle S."/>
        </authorList>
    </citation>
    <scope>NUCLEOTIDE SEQUENCE [LARGE SCALE GENOMIC DNA]</scope>
    <source>
        <strain evidence="3 4">NCTC12195</strain>
    </source>
</reference>
<dbReference type="OrthoDB" id="2410689at2"/>
<reference evidence="2 5" key="2">
    <citation type="submission" date="2019-07" db="EMBL/GenBank/DDBJ databases">
        <title>Whole genome shotgun sequence of Staphylococcus gallinarum NBRC 109767.</title>
        <authorList>
            <person name="Hosoyama A."/>
            <person name="Uohara A."/>
            <person name="Ohji S."/>
            <person name="Ichikawa N."/>
        </authorList>
    </citation>
    <scope>NUCLEOTIDE SEQUENCE [LARGE SCALE GENOMIC DNA]</scope>
    <source>
        <strain evidence="2 5">NBRC 109767</strain>
    </source>
</reference>
<proteinExistence type="predicted"/>
<dbReference type="Proteomes" id="UP000255277">
    <property type="component" value="Unassembled WGS sequence"/>
</dbReference>
<keyword evidence="1" id="KW-1133">Transmembrane helix</keyword>
<dbReference type="RefSeq" id="WP_042739696.1">
    <property type="nucleotide sequence ID" value="NZ_BKAX01000001.1"/>
</dbReference>
<sequence length="148" mass="16884">MLSEHNKGLNLFQMITMIYCFGFGLYSEWRGAYWVLFAEKAASESPLYTTMHEVISLFWWGVPFSIAGILLIIAALFLPYHKTNNYFLYLFVIGHIISTVFYYSFTLAGFHNAINILTPGQNLTWAVISGVMAFVGGVSLWNQKTMKK</sequence>
<dbReference type="Proteomes" id="UP000321057">
    <property type="component" value="Unassembled WGS sequence"/>
</dbReference>
<dbReference type="EMBL" id="BKAX01000001">
    <property type="protein sequence ID" value="GEQ04580.1"/>
    <property type="molecule type" value="Genomic_DNA"/>
</dbReference>
<keyword evidence="5" id="KW-1185">Reference proteome</keyword>
<keyword evidence="1" id="KW-0812">Transmembrane</keyword>
<organism evidence="3 4">
    <name type="scientific">Staphylococcus gallinarum</name>
    <dbReference type="NCBI Taxonomy" id="1293"/>
    <lineage>
        <taxon>Bacteria</taxon>
        <taxon>Bacillati</taxon>
        <taxon>Bacillota</taxon>
        <taxon>Bacilli</taxon>
        <taxon>Bacillales</taxon>
        <taxon>Staphylococcaceae</taxon>
        <taxon>Staphylococcus</taxon>
    </lineage>
</organism>
<feature type="transmembrane region" description="Helical" evidence="1">
    <location>
        <begin position="123"/>
        <end position="141"/>
    </location>
</feature>
<feature type="transmembrane region" description="Helical" evidence="1">
    <location>
        <begin position="57"/>
        <end position="79"/>
    </location>
</feature>